<comment type="caution">
    <text evidence="1">The sequence shown here is derived from an EMBL/GenBank/DDBJ whole genome shotgun (WGS) entry which is preliminary data.</text>
</comment>
<evidence type="ECO:0000313" key="1">
    <source>
        <dbReference type="EMBL" id="CAF3332087.1"/>
    </source>
</evidence>
<dbReference type="AlphaFoldDB" id="A0A817U857"/>
<protein>
    <submittedName>
        <fullName evidence="1">Uncharacterized protein</fullName>
    </submittedName>
</protein>
<evidence type="ECO:0000313" key="3">
    <source>
        <dbReference type="Proteomes" id="UP000663872"/>
    </source>
</evidence>
<name>A0A817U857_9BILA</name>
<dbReference type="EMBL" id="CAJOBR010020728">
    <property type="protein sequence ID" value="CAF4932241.1"/>
    <property type="molecule type" value="Genomic_DNA"/>
</dbReference>
<dbReference type="Proteomes" id="UP000663872">
    <property type="component" value="Unassembled WGS sequence"/>
</dbReference>
<dbReference type="EMBL" id="CAJNYT010000135">
    <property type="protein sequence ID" value="CAF3332087.1"/>
    <property type="molecule type" value="Genomic_DNA"/>
</dbReference>
<evidence type="ECO:0000313" key="2">
    <source>
        <dbReference type="EMBL" id="CAF4932241.1"/>
    </source>
</evidence>
<dbReference type="Proteomes" id="UP000663848">
    <property type="component" value="Unassembled WGS sequence"/>
</dbReference>
<accession>A0A817U857</accession>
<reference evidence="1" key="1">
    <citation type="submission" date="2021-02" db="EMBL/GenBank/DDBJ databases">
        <authorList>
            <person name="Nowell W R."/>
        </authorList>
    </citation>
    <scope>NUCLEOTIDE SEQUENCE</scope>
</reference>
<sequence length="151" mass="17312">MGYWRQYAHSTIYNVPTMSSFLSTIINLCIDVHTFDDCLCLLDCHLAYLRTLIVRIDNIQTCVLDPGGTVGIFFTPFCLTSVLLFKALPNLKCFSPTASHSTTTYDSHIVPLLRRMAHLEELILYLIVDEKSTFIDGTRFENEILIHMQQF</sequence>
<organism evidence="1 3">
    <name type="scientific">Rotaria socialis</name>
    <dbReference type="NCBI Taxonomy" id="392032"/>
    <lineage>
        <taxon>Eukaryota</taxon>
        <taxon>Metazoa</taxon>
        <taxon>Spiralia</taxon>
        <taxon>Gnathifera</taxon>
        <taxon>Rotifera</taxon>
        <taxon>Eurotatoria</taxon>
        <taxon>Bdelloidea</taxon>
        <taxon>Philodinida</taxon>
        <taxon>Philodinidae</taxon>
        <taxon>Rotaria</taxon>
    </lineage>
</organism>
<gene>
    <name evidence="1" type="ORF">GRG538_LOCUS3691</name>
    <name evidence="2" type="ORF">QYT958_LOCUS32108</name>
</gene>
<proteinExistence type="predicted"/>